<dbReference type="RefSeq" id="XP_067803174.1">
    <property type="nucleotide sequence ID" value="XM_067946610.1"/>
</dbReference>
<reference evidence="1" key="1">
    <citation type="journal article" date="2023" name="Nat. Microbiol.">
        <title>Babesia duncani multi-omics identifies virulence factors and drug targets.</title>
        <authorList>
            <person name="Singh P."/>
            <person name="Lonardi S."/>
            <person name="Liang Q."/>
            <person name="Vydyam P."/>
            <person name="Khabirova E."/>
            <person name="Fang T."/>
            <person name="Gihaz S."/>
            <person name="Thekkiniath J."/>
            <person name="Munshi M."/>
            <person name="Abel S."/>
            <person name="Ciampossin L."/>
            <person name="Batugedara G."/>
            <person name="Gupta M."/>
            <person name="Lu X.M."/>
            <person name="Lenz T."/>
            <person name="Chakravarty S."/>
            <person name="Cornillot E."/>
            <person name="Hu Y."/>
            <person name="Ma W."/>
            <person name="Gonzalez L.M."/>
            <person name="Sanchez S."/>
            <person name="Estrada K."/>
            <person name="Sanchez-Flores A."/>
            <person name="Montero E."/>
            <person name="Harb O.S."/>
            <person name="Le Roch K.G."/>
            <person name="Mamoun C.B."/>
        </authorList>
    </citation>
    <scope>NUCLEOTIDE SEQUENCE</scope>
    <source>
        <strain evidence="1">WA1</strain>
    </source>
</reference>
<gene>
    <name evidence="1" type="ORF">BdWA1_001575</name>
</gene>
<dbReference type="AlphaFoldDB" id="A0AAD9UNZ0"/>
<evidence type="ECO:0000313" key="1">
    <source>
        <dbReference type="EMBL" id="KAK2196332.1"/>
    </source>
</evidence>
<evidence type="ECO:0000313" key="2">
    <source>
        <dbReference type="Proteomes" id="UP001214638"/>
    </source>
</evidence>
<dbReference type="GeneID" id="94335873"/>
<sequence length="152" mass="17368">MAENKDTTLIDLLHYGTITALENHLYMLSHIKIHDTLKSQVHLLSSSRQVLLTRLLQHMIYTRYLEIAKTIVGAIVDSCADQLYYEDHNLITGLSHLSLSNATTRRLAQILFCAPPYCYVGDKQDYDAALESVDNNHYTQLILKQQENGTFK</sequence>
<organism evidence="1 2">
    <name type="scientific">Babesia duncani</name>
    <dbReference type="NCBI Taxonomy" id="323732"/>
    <lineage>
        <taxon>Eukaryota</taxon>
        <taxon>Sar</taxon>
        <taxon>Alveolata</taxon>
        <taxon>Apicomplexa</taxon>
        <taxon>Aconoidasida</taxon>
        <taxon>Piroplasmida</taxon>
        <taxon>Babesiidae</taxon>
        <taxon>Babesia</taxon>
    </lineage>
</organism>
<keyword evidence="2" id="KW-1185">Reference proteome</keyword>
<dbReference type="EMBL" id="JALLKP010000002">
    <property type="protein sequence ID" value="KAK2196332.1"/>
    <property type="molecule type" value="Genomic_DNA"/>
</dbReference>
<dbReference type="Proteomes" id="UP001214638">
    <property type="component" value="Unassembled WGS sequence"/>
</dbReference>
<proteinExistence type="predicted"/>
<accession>A0AAD9UNZ0</accession>
<name>A0AAD9UNZ0_9APIC</name>
<dbReference type="KEGG" id="bdw:94335873"/>
<comment type="caution">
    <text evidence="1">The sequence shown here is derived from an EMBL/GenBank/DDBJ whole genome shotgun (WGS) entry which is preliminary data.</text>
</comment>
<protein>
    <submittedName>
        <fullName evidence="1">Uncharacterized protein</fullName>
    </submittedName>
</protein>